<protein>
    <recommendedName>
        <fullName evidence="2">DUF1648 domain-containing protein</fullName>
    </recommendedName>
</protein>
<dbReference type="GO" id="GO:0009636">
    <property type="term" value="P:response to toxic substance"/>
    <property type="evidence" value="ECO:0007669"/>
    <property type="project" value="TreeGrafter"/>
</dbReference>
<name>A0A068NK95_FIMGI</name>
<dbReference type="KEGG" id="fgi:OP10G_0504"/>
<feature type="transmembrane region" description="Helical" evidence="1">
    <location>
        <begin position="159"/>
        <end position="177"/>
    </location>
</feature>
<proteinExistence type="predicted"/>
<keyword evidence="1" id="KW-0812">Transmembrane</keyword>
<dbReference type="PANTHER" id="PTHR37810:SF5">
    <property type="entry name" value="IMMUNITY PROTEIN SDPI"/>
    <property type="match status" value="1"/>
</dbReference>
<feature type="transmembrane region" description="Helical" evidence="1">
    <location>
        <begin position="20"/>
        <end position="39"/>
    </location>
</feature>
<feature type="transmembrane region" description="Helical" evidence="1">
    <location>
        <begin position="59"/>
        <end position="81"/>
    </location>
</feature>
<dbReference type="InterPro" id="IPR012867">
    <property type="entry name" value="DUF1648"/>
</dbReference>
<dbReference type="eggNOG" id="COG5658">
    <property type="taxonomic scope" value="Bacteria"/>
</dbReference>
<evidence type="ECO:0000313" key="3">
    <source>
        <dbReference type="EMBL" id="AIE83872.1"/>
    </source>
</evidence>
<dbReference type="Pfam" id="PF07853">
    <property type="entry name" value="DUF1648"/>
    <property type="match status" value="1"/>
</dbReference>
<dbReference type="AlphaFoldDB" id="A0A068NK95"/>
<dbReference type="Pfam" id="PF13630">
    <property type="entry name" value="SdpI"/>
    <property type="match status" value="1"/>
</dbReference>
<dbReference type="HOGENOM" id="CLU_093038_0_0_0"/>
<accession>A0A068NK95</accession>
<keyword evidence="1" id="KW-1133">Transmembrane helix</keyword>
<reference evidence="3 4" key="1">
    <citation type="journal article" date="2014" name="PLoS ONE">
        <title>The first complete genome sequence of the class fimbriimonadia in the phylum armatimonadetes.</title>
        <authorList>
            <person name="Hu Z.Y."/>
            <person name="Wang Y.Z."/>
            <person name="Im W.T."/>
            <person name="Wang S.Y."/>
            <person name="Zhao G.P."/>
            <person name="Zheng H.J."/>
            <person name="Quan Z.X."/>
        </authorList>
    </citation>
    <scope>NUCLEOTIDE SEQUENCE [LARGE SCALE GENOMIC DNA]</scope>
    <source>
        <strain evidence="3">Gsoil 348</strain>
    </source>
</reference>
<organism evidence="3 4">
    <name type="scientific">Fimbriimonas ginsengisoli Gsoil 348</name>
    <dbReference type="NCBI Taxonomy" id="661478"/>
    <lineage>
        <taxon>Bacteria</taxon>
        <taxon>Bacillati</taxon>
        <taxon>Armatimonadota</taxon>
        <taxon>Fimbriimonadia</taxon>
        <taxon>Fimbriimonadales</taxon>
        <taxon>Fimbriimonadaceae</taxon>
        <taxon>Fimbriimonas</taxon>
    </lineage>
</organism>
<dbReference type="Proteomes" id="UP000027982">
    <property type="component" value="Chromosome"/>
</dbReference>
<feature type="transmembrane region" description="Helical" evidence="1">
    <location>
        <begin position="87"/>
        <end position="105"/>
    </location>
</feature>
<gene>
    <name evidence="3" type="ORF">OP10G_0504</name>
</gene>
<evidence type="ECO:0000256" key="1">
    <source>
        <dbReference type="SAM" id="Phobius"/>
    </source>
</evidence>
<feature type="transmembrane region" description="Helical" evidence="1">
    <location>
        <begin position="135"/>
        <end position="153"/>
    </location>
</feature>
<keyword evidence="1" id="KW-0472">Membrane</keyword>
<dbReference type="STRING" id="661478.OP10G_0504"/>
<keyword evidence="4" id="KW-1185">Reference proteome</keyword>
<dbReference type="PIRSF" id="PIRSF038959">
    <property type="entry name" value="SdpI"/>
    <property type="match status" value="1"/>
</dbReference>
<feature type="domain" description="DUF1648" evidence="2">
    <location>
        <begin position="1"/>
        <end position="27"/>
    </location>
</feature>
<dbReference type="InterPro" id="IPR026272">
    <property type="entry name" value="SdpI"/>
</dbReference>
<dbReference type="EMBL" id="CP007139">
    <property type="protein sequence ID" value="AIE83872.1"/>
    <property type="molecule type" value="Genomic_DNA"/>
</dbReference>
<evidence type="ECO:0000259" key="2">
    <source>
        <dbReference type="Pfam" id="PF07853"/>
    </source>
</evidence>
<dbReference type="InterPro" id="IPR025962">
    <property type="entry name" value="SdpI/YhfL"/>
</dbReference>
<dbReference type="PANTHER" id="PTHR37810">
    <property type="entry name" value="IMMUNITY PROTEIN SDPI"/>
    <property type="match status" value="1"/>
</dbReference>
<evidence type="ECO:0000313" key="4">
    <source>
        <dbReference type="Proteomes" id="UP000027982"/>
    </source>
</evidence>
<sequence length="183" mass="20844">MVPTHWGIDGKPDAYGSPAFALWFGPIAVAFMMVLTWALPRLSPKQFEVDRSEKTYGMLMFMIALLMAVLHVVILKATAGAKFPMDRAMMVVLGLFCTFFGNQMGRVRRNFYMGVRTPWTLASERVWDLTHRHAASLWFFGGLVVAALALIGIPFGITFTLFMLIMLWPVFDSYLLYRRYEGK</sequence>